<reference evidence="11 12" key="1">
    <citation type="submission" date="2018-06" db="EMBL/GenBank/DDBJ databases">
        <authorList>
            <consortium name="Pathogen Informatics"/>
            <person name="Doyle S."/>
        </authorList>
    </citation>
    <scope>NUCLEOTIDE SEQUENCE [LARGE SCALE GENOMIC DNA]</scope>
    <source>
        <strain evidence="11 12">NCTC11997</strain>
    </source>
</reference>
<dbReference type="InterPro" id="IPR004685">
    <property type="entry name" value="Brnchd-chn_aa_trnsp_Livcs"/>
</dbReference>
<dbReference type="RefSeq" id="WP_018575541.1">
    <property type="nucleotide sequence ID" value="NZ_CP065725.1"/>
</dbReference>
<dbReference type="Pfam" id="PF05525">
    <property type="entry name" value="Branch_AA_trans"/>
    <property type="match status" value="1"/>
</dbReference>
<keyword evidence="8 9" id="KW-0472">Membrane</keyword>
<evidence type="ECO:0000256" key="7">
    <source>
        <dbReference type="ARBA" id="ARBA00022989"/>
    </source>
</evidence>
<dbReference type="STRING" id="1122619.GCA_000373745_02355"/>
<dbReference type="GO" id="GO:0005304">
    <property type="term" value="F:L-valine transmembrane transporter activity"/>
    <property type="evidence" value="ECO:0007669"/>
    <property type="project" value="TreeGrafter"/>
</dbReference>
<protein>
    <recommendedName>
        <fullName evidence="9">Branched-chain amino acid transport system carrier protein</fullName>
    </recommendedName>
</protein>
<proteinExistence type="inferred from homology"/>
<dbReference type="EMBL" id="CP065725">
    <property type="protein sequence ID" value="QPT40282.1"/>
    <property type="molecule type" value="Genomic_DNA"/>
</dbReference>
<evidence type="ECO:0000256" key="8">
    <source>
        <dbReference type="ARBA" id="ARBA00023136"/>
    </source>
</evidence>
<feature type="transmembrane region" description="Helical" evidence="9">
    <location>
        <begin position="287"/>
        <end position="307"/>
    </location>
</feature>
<feature type="transmembrane region" description="Helical" evidence="9">
    <location>
        <begin position="80"/>
        <end position="102"/>
    </location>
</feature>
<dbReference type="GO" id="GO:0015190">
    <property type="term" value="F:L-leucine transmembrane transporter activity"/>
    <property type="evidence" value="ECO:0007669"/>
    <property type="project" value="TreeGrafter"/>
</dbReference>
<keyword evidence="6 9" id="KW-0029">Amino-acid transport</keyword>
<dbReference type="NCBIfam" id="TIGR00796">
    <property type="entry name" value="livcs"/>
    <property type="match status" value="1"/>
</dbReference>
<comment type="subcellular location">
    <subcellularLocation>
        <location evidence="9">Cell inner membrane</location>
        <topology evidence="9">Multi-pass membrane protein</topology>
    </subcellularLocation>
    <subcellularLocation>
        <location evidence="1">Cell membrane</location>
        <topology evidence="1">Multi-pass membrane protein</topology>
    </subcellularLocation>
</comment>
<evidence type="ECO:0000313" key="13">
    <source>
        <dbReference type="Proteomes" id="UP000594903"/>
    </source>
</evidence>
<feature type="transmembrane region" description="Helical" evidence="9">
    <location>
        <begin position="236"/>
        <end position="257"/>
    </location>
</feature>
<dbReference type="GO" id="GO:0015820">
    <property type="term" value="P:L-leucine transport"/>
    <property type="evidence" value="ECO:0007669"/>
    <property type="project" value="TreeGrafter"/>
</dbReference>
<keyword evidence="3 9" id="KW-0813">Transport</keyword>
<dbReference type="Proteomes" id="UP000594903">
    <property type="component" value="Chromosome"/>
</dbReference>
<feature type="transmembrane region" description="Helical" evidence="9">
    <location>
        <begin position="343"/>
        <end position="364"/>
    </location>
</feature>
<evidence type="ECO:0000313" key="10">
    <source>
        <dbReference type="EMBL" id="QPT40282.1"/>
    </source>
</evidence>
<sequence>MSTQKQSPLTLFVATGLMLFALFFGAGNLIFPAHMGQQAGESYFQAVLGFVLTGAGLPMLGILAMAYTGARDIQQLASRVTPWFGVCFAVALYLSIGPLFALPRTGTVAFEVGVKPFLSEGVSDSLLLFVFSVAFFAFAYFLAMSPGKLINRIGKILTPTLLLAIAILAIKIIADPMGGLTEPQANFQSHPLVEGFLAGYQTMDALAALVFAIIVIASLQSAGVSNNQQLMRMTMGAGVLAAFCLAVVYGLVTYMGASSVEVLGWLDNGALVLSGIASHYWGTLGQLLLMIIIFLACLTTAVGLIAACAEYFARLLPRISYQGYALIFTLISCVLANKGLSGIISFSIPVLMLLYPLTVVLILLVFSHSMFKGYHAVYLCTMGLTFIVGLLDGWKAALGLPDAVNAFLTNYLPWYSIGLGWIAPALIGFVLGMILVACGAKKKVA</sequence>
<evidence type="ECO:0000256" key="1">
    <source>
        <dbReference type="ARBA" id="ARBA00004651"/>
    </source>
</evidence>
<keyword evidence="5 9" id="KW-0812">Transmembrane</keyword>
<feature type="transmembrane region" description="Helical" evidence="9">
    <location>
        <begin position="319"/>
        <end position="337"/>
    </location>
</feature>
<evidence type="ECO:0000313" key="12">
    <source>
        <dbReference type="Proteomes" id="UP000254603"/>
    </source>
</evidence>
<feature type="transmembrane region" description="Helical" evidence="9">
    <location>
        <begin position="156"/>
        <end position="174"/>
    </location>
</feature>
<keyword evidence="4" id="KW-1003">Cell membrane</keyword>
<reference evidence="10 13" key="2">
    <citation type="submission" date="2020-12" db="EMBL/GenBank/DDBJ databases">
        <title>FDA dAtabase for Regulatory Grade micrObial Sequences (FDA-ARGOS): Supporting development and validation of Infectious Disease Dx tests.</title>
        <authorList>
            <person name="Sproer C."/>
            <person name="Gronow S."/>
            <person name="Severitt S."/>
            <person name="Schroder I."/>
            <person name="Tallon L."/>
            <person name="Sadzewicz L."/>
            <person name="Zhao X."/>
            <person name="Boylan J."/>
            <person name="Ott S."/>
            <person name="Bowen H."/>
            <person name="Vavikolanu K."/>
            <person name="Mehta A."/>
            <person name="Aluvathingal J."/>
            <person name="Nadendla S."/>
            <person name="Lowell S."/>
            <person name="Myers T."/>
            <person name="Yan Y."/>
            <person name="Sichtig H."/>
        </authorList>
    </citation>
    <scope>NUCLEOTIDE SEQUENCE [LARGE SCALE GENOMIC DNA]</scope>
    <source>
        <strain evidence="10 13">FDAARGOS_872</strain>
    </source>
</reference>
<evidence type="ECO:0000256" key="6">
    <source>
        <dbReference type="ARBA" id="ARBA00022970"/>
    </source>
</evidence>
<organism evidence="11 12">
    <name type="scientific">Oligella ureolytica</name>
    <dbReference type="NCBI Taxonomy" id="90244"/>
    <lineage>
        <taxon>Bacteria</taxon>
        <taxon>Pseudomonadati</taxon>
        <taxon>Pseudomonadota</taxon>
        <taxon>Betaproteobacteria</taxon>
        <taxon>Burkholderiales</taxon>
        <taxon>Alcaligenaceae</taxon>
        <taxon>Oligella</taxon>
    </lineage>
</organism>
<feature type="transmembrane region" description="Helical" evidence="9">
    <location>
        <begin position="376"/>
        <end position="394"/>
    </location>
</feature>
<dbReference type="GO" id="GO:0015818">
    <property type="term" value="P:isoleucine transport"/>
    <property type="evidence" value="ECO:0007669"/>
    <property type="project" value="TreeGrafter"/>
</dbReference>
<evidence type="ECO:0000256" key="5">
    <source>
        <dbReference type="ARBA" id="ARBA00022692"/>
    </source>
</evidence>
<dbReference type="Proteomes" id="UP000254603">
    <property type="component" value="Unassembled WGS sequence"/>
</dbReference>
<gene>
    <name evidence="11" type="primary">brnQ</name>
    <name evidence="10" type="ORF">I6G29_01215</name>
    <name evidence="11" type="ORF">NCTC11997_00284</name>
</gene>
<accession>A0A378XBR0</accession>
<dbReference type="GO" id="GO:0015188">
    <property type="term" value="F:L-isoleucine transmembrane transporter activity"/>
    <property type="evidence" value="ECO:0007669"/>
    <property type="project" value="TreeGrafter"/>
</dbReference>
<feature type="transmembrane region" description="Helical" evidence="9">
    <location>
        <begin position="9"/>
        <end position="31"/>
    </location>
</feature>
<evidence type="ECO:0000256" key="9">
    <source>
        <dbReference type="RuleBase" id="RU362122"/>
    </source>
</evidence>
<dbReference type="GO" id="GO:0005886">
    <property type="term" value="C:plasma membrane"/>
    <property type="evidence" value="ECO:0007669"/>
    <property type="project" value="UniProtKB-SubCell"/>
</dbReference>
<dbReference type="OrthoDB" id="9783920at2"/>
<evidence type="ECO:0000256" key="2">
    <source>
        <dbReference type="ARBA" id="ARBA00008540"/>
    </source>
</evidence>
<dbReference type="AlphaFoldDB" id="A0A378XBR0"/>
<comment type="function">
    <text evidence="9">Component of the transport system for branched-chain amino acids.</text>
</comment>
<feature type="transmembrane region" description="Helical" evidence="9">
    <location>
        <begin position="43"/>
        <end position="68"/>
    </location>
</feature>
<evidence type="ECO:0000313" key="11">
    <source>
        <dbReference type="EMBL" id="SUA50600.1"/>
    </source>
</evidence>
<feature type="transmembrane region" description="Helical" evidence="9">
    <location>
        <begin position="205"/>
        <end position="224"/>
    </location>
</feature>
<name>A0A378XBR0_9BURK</name>
<feature type="transmembrane region" description="Helical" evidence="9">
    <location>
        <begin position="414"/>
        <end position="440"/>
    </location>
</feature>
<comment type="similarity">
    <text evidence="2 9">Belongs to the branched chain amino acid transporter family.</text>
</comment>
<keyword evidence="13" id="KW-1185">Reference proteome</keyword>
<dbReference type="PANTHER" id="PTHR30588">
    <property type="entry name" value="BRANCHED-CHAIN AMINO ACID TRANSPORT SYSTEM 2 CARRIER PROTEIN"/>
    <property type="match status" value="1"/>
</dbReference>
<keyword evidence="7 9" id="KW-1133">Transmembrane helix</keyword>
<evidence type="ECO:0000256" key="3">
    <source>
        <dbReference type="ARBA" id="ARBA00022448"/>
    </source>
</evidence>
<evidence type="ECO:0000256" key="4">
    <source>
        <dbReference type="ARBA" id="ARBA00022475"/>
    </source>
</evidence>
<dbReference type="EMBL" id="UGSB01000001">
    <property type="protein sequence ID" value="SUA50600.1"/>
    <property type="molecule type" value="Genomic_DNA"/>
</dbReference>
<feature type="transmembrane region" description="Helical" evidence="9">
    <location>
        <begin position="122"/>
        <end position="144"/>
    </location>
</feature>
<dbReference type="PANTHER" id="PTHR30588:SF0">
    <property type="entry name" value="BRANCHED-CHAIN AMINO ACID PERMEASE BRNQ"/>
    <property type="match status" value="1"/>
</dbReference>